<dbReference type="PANTHER" id="PTHR37687">
    <property type="entry name" value="AGAP006772-PA"/>
    <property type="match status" value="1"/>
</dbReference>
<dbReference type="InterPro" id="IPR038875">
    <property type="entry name" value="PLA2_conodipine-like"/>
</dbReference>
<dbReference type="HOGENOM" id="CLU_793047_0_0_1"/>
<feature type="compositionally biased region" description="Acidic residues" evidence="1">
    <location>
        <begin position="21"/>
        <end position="40"/>
    </location>
</feature>
<evidence type="ECO:0000313" key="2">
    <source>
        <dbReference type="EnsemblMetazoa" id="tetur31g01810.1"/>
    </source>
</evidence>
<feature type="compositionally biased region" description="Polar residues" evidence="1">
    <location>
        <begin position="53"/>
        <end position="65"/>
    </location>
</feature>
<reference evidence="2" key="2">
    <citation type="submission" date="2015-06" db="UniProtKB">
        <authorList>
            <consortium name="EnsemblMetazoa"/>
        </authorList>
    </citation>
    <scope>IDENTIFICATION</scope>
</reference>
<name>T1L1H8_TETUR</name>
<protein>
    <submittedName>
        <fullName evidence="2">Uncharacterized protein</fullName>
    </submittedName>
</protein>
<dbReference type="EnsemblMetazoa" id="tetur31g01810.1">
    <property type="protein sequence ID" value="tetur31g01810.1"/>
    <property type="gene ID" value="tetur31g01810"/>
</dbReference>
<feature type="compositionally biased region" description="Polar residues" evidence="1">
    <location>
        <begin position="1"/>
        <end position="17"/>
    </location>
</feature>
<dbReference type="EMBL" id="CAEY01000898">
    <property type="status" value="NOT_ANNOTATED_CDS"/>
    <property type="molecule type" value="Genomic_DNA"/>
</dbReference>
<dbReference type="Proteomes" id="UP000015104">
    <property type="component" value="Unassembled WGS sequence"/>
</dbReference>
<sequence>MNSNSNKGLSKGQQKSINGLEEGESDDAGTNDTFFEEEFAEGLISIGDLSDLNPLNDTASTNSPDNMKKRDETPENGNQNPPSTSSTSPPIQLANADEERLDSKLDELIVNGSSDHDGELLETTIDESKRIYVNKKKRSVTPYFGRVDESLITQEEAKFTDVDDKLEKIEEALIWEALDLIKSNLDSESGDIGGKNVKNRIESRLNAAYDLEDMRISLTDLHKTMQKMSTEDDEADDNNTQNNEVDQETIFDKDDGIIFSDNIEDNGKEIGIIGHQLNQPSTPYLSDNHHDQMKPKDYSSNPDDSDDCKAIQLLTSDCSAVKDIVPSGPLEKIFVRACNWHEVCYSCVSY</sequence>
<feature type="region of interest" description="Disordered" evidence="1">
    <location>
        <begin position="225"/>
        <end position="247"/>
    </location>
</feature>
<dbReference type="PANTHER" id="PTHR37687:SF1">
    <property type="entry name" value="AGAP006772-PA"/>
    <property type="match status" value="1"/>
</dbReference>
<feature type="region of interest" description="Disordered" evidence="1">
    <location>
        <begin position="1"/>
        <end position="100"/>
    </location>
</feature>
<feature type="region of interest" description="Disordered" evidence="1">
    <location>
        <begin position="277"/>
        <end position="305"/>
    </location>
</feature>
<evidence type="ECO:0000256" key="1">
    <source>
        <dbReference type="SAM" id="MobiDB-lite"/>
    </source>
</evidence>
<proteinExistence type="predicted"/>
<organism evidence="2 3">
    <name type="scientific">Tetranychus urticae</name>
    <name type="common">Two-spotted spider mite</name>
    <dbReference type="NCBI Taxonomy" id="32264"/>
    <lineage>
        <taxon>Eukaryota</taxon>
        <taxon>Metazoa</taxon>
        <taxon>Ecdysozoa</taxon>
        <taxon>Arthropoda</taxon>
        <taxon>Chelicerata</taxon>
        <taxon>Arachnida</taxon>
        <taxon>Acari</taxon>
        <taxon>Acariformes</taxon>
        <taxon>Trombidiformes</taxon>
        <taxon>Prostigmata</taxon>
        <taxon>Eleutherengona</taxon>
        <taxon>Raphignathae</taxon>
        <taxon>Tetranychoidea</taxon>
        <taxon>Tetranychidae</taxon>
        <taxon>Tetranychus</taxon>
    </lineage>
</organism>
<accession>T1L1H8</accession>
<feature type="compositionally biased region" description="Low complexity" evidence="1">
    <location>
        <begin position="81"/>
        <end position="90"/>
    </location>
</feature>
<keyword evidence="3" id="KW-1185">Reference proteome</keyword>
<evidence type="ECO:0000313" key="3">
    <source>
        <dbReference type="Proteomes" id="UP000015104"/>
    </source>
</evidence>
<reference evidence="3" key="1">
    <citation type="submission" date="2011-08" db="EMBL/GenBank/DDBJ databases">
        <authorList>
            <person name="Rombauts S."/>
        </authorList>
    </citation>
    <scope>NUCLEOTIDE SEQUENCE</scope>
    <source>
        <strain evidence="3">London</strain>
    </source>
</reference>
<dbReference type="AlphaFoldDB" id="T1L1H8"/>
<feature type="compositionally biased region" description="Basic and acidic residues" evidence="1">
    <location>
        <begin position="287"/>
        <end position="297"/>
    </location>
</feature>